<dbReference type="PROSITE" id="PS00640">
    <property type="entry name" value="THIOL_PROTEASE_ASN"/>
    <property type="match status" value="1"/>
</dbReference>
<dbReference type="OrthoDB" id="190265at2759"/>
<comment type="similarity">
    <text evidence="1">Belongs to the peptidase C1 family.</text>
</comment>
<dbReference type="PROSITE" id="PS00639">
    <property type="entry name" value="THIOL_PROTEASE_HIS"/>
    <property type="match status" value="1"/>
</dbReference>
<keyword evidence="3" id="KW-0732">Signal</keyword>
<proteinExistence type="inferred from homology"/>
<gene>
    <name evidence="8" type="ORF">KP509_30G008300</name>
</gene>
<dbReference type="Pfam" id="PF08127">
    <property type="entry name" value="Propeptide_C1"/>
    <property type="match status" value="1"/>
</dbReference>
<dbReference type="InterPro" id="IPR025660">
    <property type="entry name" value="Pept_his_AS"/>
</dbReference>
<dbReference type="SUPFAM" id="SSF54001">
    <property type="entry name" value="Cysteine proteinases"/>
    <property type="match status" value="1"/>
</dbReference>
<sequence length="318" mass="35787">MGSICYIQQSIPRSAQIDWLLRIFTFLLLIKAFFPCSANMDGSKKSILQLSLVEKVNSNPGAKWKAGLNQRFSNTTVEDFKMLLGSFMEDEQEIVHMQTYPRDLILPVSFDARDAWPHCDSLRTILENDLLSCCGFECGNGCHGGHLLRAWQYLVRSGVVTAKCLPYFDSQGCQHPGCTPIYPTPECVEQCADNTDWQSEKYYASSAYAVGPDSHDIMAEVYINGPVEASFRVHEDFAHYNSGVYHHVFGDYLGGHAVKLIGWGTTDEGVDYWILANSWNRQWGQDGYFMIQRGVNECAIESRVVAGKPGRRRLVAVQ</sequence>
<dbReference type="InterPro" id="IPR038765">
    <property type="entry name" value="Papain-like_cys_pep_sf"/>
</dbReference>
<evidence type="ECO:0000313" key="9">
    <source>
        <dbReference type="Proteomes" id="UP000825935"/>
    </source>
</evidence>
<dbReference type="InterPro" id="IPR025661">
    <property type="entry name" value="Pept_asp_AS"/>
</dbReference>
<dbReference type="EMBL" id="CM035435">
    <property type="protein sequence ID" value="KAH7289549.1"/>
    <property type="molecule type" value="Genomic_DNA"/>
</dbReference>
<dbReference type="Pfam" id="PF00112">
    <property type="entry name" value="Peptidase_C1"/>
    <property type="match status" value="1"/>
</dbReference>
<evidence type="ECO:0000256" key="5">
    <source>
        <dbReference type="ARBA" id="ARBA00022807"/>
    </source>
</evidence>
<dbReference type="InterPro" id="IPR013128">
    <property type="entry name" value="Peptidase_C1A"/>
</dbReference>
<evidence type="ECO:0000259" key="7">
    <source>
        <dbReference type="SMART" id="SM00645"/>
    </source>
</evidence>
<name>A0A8T2QZK8_CERRI</name>
<protein>
    <recommendedName>
        <fullName evidence="7">Peptidase C1A papain C-terminal domain-containing protein</fullName>
    </recommendedName>
</protein>
<dbReference type="InterPro" id="IPR012599">
    <property type="entry name" value="Propeptide_C1A"/>
</dbReference>
<dbReference type="GO" id="GO:0006508">
    <property type="term" value="P:proteolysis"/>
    <property type="evidence" value="ECO:0007669"/>
    <property type="project" value="UniProtKB-KW"/>
</dbReference>
<keyword evidence="6" id="KW-1015">Disulfide bond</keyword>
<dbReference type="CDD" id="cd02620">
    <property type="entry name" value="Peptidase_C1A_CathepsinB"/>
    <property type="match status" value="1"/>
</dbReference>
<dbReference type="SMART" id="SM00645">
    <property type="entry name" value="Pept_C1"/>
    <property type="match status" value="1"/>
</dbReference>
<keyword evidence="2" id="KW-0645">Protease</keyword>
<keyword evidence="5" id="KW-0788">Thiol protease</keyword>
<dbReference type="Gene3D" id="3.90.70.10">
    <property type="entry name" value="Cysteine proteinases"/>
    <property type="match status" value="2"/>
</dbReference>
<reference evidence="8" key="1">
    <citation type="submission" date="2021-08" db="EMBL/GenBank/DDBJ databases">
        <title>WGS assembly of Ceratopteris richardii.</title>
        <authorList>
            <person name="Marchant D.B."/>
            <person name="Chen G."/>
            <person name="Jenkins J."/>
            <person name="Shu S."/>
            <person name="Leebens-Mack J."/>
            <person name="Grimwood J."/>
            <person name="Schmutz J."/>
            <person name="Soltis P."/>
            <person name="Soltis D."/>
            <person name="Chen Z.-H."/>
        </authorList>
    </citation>
    <scope>NUCLEOTIDE SEQUENCE</scope>
    <source>
        <strain evidence="8">Whitten #5841</strain>
        <tissue evidence="8">Leaf</tissue>
    </source>
</reference>
<evidence type="ECO:0000256" key="4">
    <source>
        <dbReference type="ARBA" id="ARBA00022801"/>
    </source>
</evidence>
<dbReference type="PANTHER" id="PTHR12411">
    <property type="entry name" value="CYSTEINE PROTEASE FAMILY C1-RELATED"/>
    <property type="match status" value="1"/>
</dbReference>
<accession>A0A8T2QZK8</accession>
<dbReference type="OMA" id="YPINAWK"/>
<comment type="caution">
    <text evidence="8">The sequence shown here is derived from an EMBL/GenBank/DDBJ whole genome shotgun (WGS) entry which is preliminary data.</text>
</comment>
<dbReference type="GO" id="GO:0004197">
    <property type="term" value="F:cysteine-type endopeptidase activity"/>
    <property type="evidence" value="ECO:0007669"/>
    <property type="project" value="InterPro"/>
</dbReference>
<dbReference type="InterPro" id="IPR000668">
    <property type="entry name" value="Peptidase_C1A_C"/>
</dbReference>
<evidence type="ECO:0000256" key="6">
    <source>
        <dbReference type="ARBA" id="ARBA00023157"/>
    </source>
</evidence>
<keyword evidence="4" id="KW-0378">Hydrolase</keyword>
<dbReference type="Proteomes" id="UP000825935">
    <property type="component" value="Chromosome 30"/>
</dbReference>
<organism evidence="8 9">
    <name type="scientific">Ceratopteris richardii</name>
    <name type="common">Triangle waterfern</name>
    <dbReference type="NCBI Taxonomy" id="49495"/>
    <lineage>
        <taxon>Eukaryota</taxon>
        <taxon>Viridiplantae</taxon>
        <taxon>Streptophyta</taxon>
        <taxon>Embryophyta</taxon>
        <taxon>Tracheophyta</taxon>
        <taxon>Polypodiopsida</taxon>
        <taxon>Polypodiidae</taxon>
        <taxon>Polypodiales</taxon>
        <taxon>Pteridineae</taxon>
        <taxon>Pteridaceae</taxon>
        <taxon>Parkerioideae</taxon>
        <taxon>Ceratopteris</taxon>
    </lineage>
</organism>
<feature type="domain" description="Peptidase C1A papain C-terminal" evidence="7">
    <location>
        <begin position="106"/>
        <end position="308"/>
    </location>
</feature>
<evidence type="ECO:0000256" key="3">
    <source>
        <dbReference type="ARBA" id="ARBA00022729"/>
    </source>
</evidence>
<dbReference type="AlphaFoldDB" id="A0A8T2QZK8"/>
<evidence type="ECO:0000256" key="1">
    <source>
        <dbReference type="ARBA" id="ARBA00008455"/>
    </source>
</evidence>
<evidence type="ECO:0000256" key="2">
    <source>
        <dbReference type="ARBA" id="ARBA00022670"/>
    </source>
</evidence>
<keyword evidence="9" id="KW-1185">Reference proteome</keyword>
<evidence type="ECO:0000313" key="8">
    <source>
        <dbReference type="EMBL" id="KAH7289549.1"/>
    </source>
</evidence>